<keyword evidence="3" id="KW-0808">Transferase</keyword>
<dbReference type="CDD" id="cd00609">
    <property type="entry name" value="AAT_like"/>
    <property type="match status" value="1"/>
</dbReference>
<dbReference type="STRING" id="51351.M4F6N0"/>
<dbReference type="InterPro" id="IPR037029">
    <property type="entry name" value="Alliinase_N_sf"/>
</dbReference>
<dbReference type="GO" id="GO:0016846">
    <property type="term" value="F:carbon-sulfur lyase activity"/>
    <property type="evidence" value="ECO:0007669"/>
    <property type="project" value="InterPro"/>
</dbReference>
<dbReference type="Gramene" id="Bra036740.1">
    <property type="protein sequence ID" value="Bra036740.1-P"/>
    <property type="gene ID" value="Bra036740"/>
</dbReference>
<dbReference type="Proteomes" id="UP000011750">
    <property type="component" value="Chromosome A08"/>
</dbReference>
<dbReference type="Gene3D" id="2.10.25.30">
    <property type="entry name" value="EGF-like, alliinase"/>
    <property type="match status" value="1"/>
</dbReference>
<dbReference type="InterPro" id="IPR050478">
    <property type="entry name" value="Ethylene_sulfur-biosynth"/>
</dbReference>
<keyword evidence="4" id="KW-0663">Pyridoxal phosphate</keyword>
<dbReference type="Gene3D" id="3.90.1150.10">
    <property type="entry name" value="Aspartate Aminotransferase, domain 1"/>
    <property type="match status" value="1"/>
</dbReference>
<reference evidence="8 9" key="2">
    <citation type="journal article" date="2018" name="Hortic Res">
        <title>Improved Brassica rapa reference genome by single-molecule sequencing and chromosome conformation capture technologies.</title>
        <authorList>
            <person name="Zhang L."/>
            <person name="Cai X."/>
            <person name="Wu J."/>
            <person name="Liu M."/>
            <person name="Grob S."/>
            <person name="Cheng F."/>
            <person name="Liang J."/>
            <person name="Cai C."/>
            <person name="Liu Z."/>
            <person name="Liu B."/>
            <person name="Wang F."/>
            <person name="Li S."/>
            <person name="Liu F."/>
            <person name="Li X."/>
            <person name="Cheng L."/>
            <person name="Yang W."/>
            <person name="Li M.H."/>
            <person name="Grossniklaus U."/>
            <person name="Zheng H."/>
            <person name="Wang X."/>
        </authorList>
    </citation>
    <scope>NUCLEOTIDE SEQUENCE [LARGE SCALE GENOMIC DNA]</scope>
    <source>
        <strain evidence="8 9">cv. Chiifu-401-42</strain>
    </source>
</reference>
<keyword evidence="5" id="KW-1133">Transmembrane helix</keyword>
<dbReference type="PANTHER" id="PTHR43795">
    <property type="entry name" value="BIFUNCTIONAL ASPARTATE AMINOTRANSFERASE AND GLUTAMATE/ASPARTATE-PREPHENATE AMINOTRANSFERASE-RELATED"/>
    <property type="match status" value="1"/>
</dbReference>
<dbReference type="Gene3D" id="3.40.640.10">
    <property type="entry name" value="Type I PLP-dependent aspartate aminotransferase-like (Major domain)"/>
    <property type="match status" value="1"/>
</dbReference>
<comment type="cofactor">
    <cofactor evidence="1">
        <name>pyridoxal 5'-phosphate</name>
        <dbReference type="ChEBI" id="CHEBI:597326"/>
    </cofactor>
</comment>
<dbReference type="InterPro" id="IPR015424">
    <property type="entry name" value="PyrdxlP-dep_Trfase"/>
</dbReference>
<feature type="transmembrane region" description="Helical" evidence="5">
    <location>
        <begin position="5"/>
        <end position="24"/>
    </location>
</feature>
<dbReference type="Pfam" id="PF04863">
    <property type="entry name" value="EGF_alliinase"/>
    <property type="match status" value="1"/>
</dbReference>
<keyword evidence="5" id="KW-0472">Membrane</keyword>
<name>M4F6N0_BRACM</name>
<keyword evidence="3" id="KW-0032">Aminotransferase</keyword>
<evidence type="ECO:0000256" key="1">
    <source>
        <dbReference type="ARBA" id="ARBA00001933"/>
    </source>
</evidence>
<dbReference type="Pfam" id="PF04864">
    <property type="entry name" value="Alliinase_C"/>
    <property type="match status" value="1"/>
</dbReference>
<sequence length="472" mass="52732">MEKKLLLITVSIITNLVFTIHILYRNSTTWNPTWTSRAAIEAEDAASVSCSGHGRAYVDGIGVLGGKQPSCECNNCYTGKDCSILLSDCPVNANSYAKNPIIGSIVSTRRPFVLRAFLDATSREQRGSGLGMAQDELYLSRWDIYVGSAETVIRKLHSVVGNAVTDNRFVIFGSGSTQLLAAAVHALSLTNSSSSGPARLLASVPYYAMYKEQAEFFDSVHLKFEGDAFAWKNSERNDNTTQVIEVVTSPNNPDGKLKRAVLDGPNVKTIHDYAYYWPYFSPITVPADEDLSLFSLSKTTGHAGSRFGWGLVKDKTVYENMKRYITLSSMGVSRTTQLHVLQLLNVVVRDGGDNIFHFGHETLKKRWETLNKVLSLSTRFSLQKIKPEYCNYFKKVRDFTPSYAWVKCERPGDANCYEIFREAKITGRDGKVFGSEESFVRLSLIRSQDDFDHLIDMLKKLVLQEGVEAHSI</sequence>
<organism evidence="8 9">
    <name type="scientific">Brassica campestris</name>
    <name type="common">Field mustard</name>
    <dbReference type="NCBI Taxonomy" id="3711"/>
    <lineage>
        <taxon>Eukaryota</taxon>
        <taxon>Viridiplantae</taxon>
        <taxon>Streptophyta</taxon>
        <taxon>Embryophyta</taxon>
        <taxon>Tracheophyta</taxon>
        <taxon>Spermatophyta</taxon>
        <taxon>Magnoliopsida</taxon>
        <taxon>eudicotyledons</taxon>
        <taxon>Gunneridae</taxon>
        <taxon>Pentapetalae</taxon>
        <taxon>rosids</taxon>
        <taxon>malvids</taxon>
        <taxon>Brassicales</taxon>
        <taxon>Brassicaceae</taxon>
        <taxon>Brassiceae</taxon>
        <taxon>Brassica</taxon>
    </lineage>
</organism>
<dbReference type="OMA" id="ECYTCYT"/>
<evidence type="ECO:0000256" key="3">
    <source>
        <dbReference type="ARBA" id="ARBA00022576"/>
    </source>
</evidence>
<reference evidence="8" key="3">
    <citation type="submission" date="2023-03" db="UniProtKB">
        <authorList>
            <consortium name="EnsemblPlants"/>
        </authorList>
    </citation>
    <scope>IDENTIFICATION</scope>
    <source>
        <strain evidence="8">cv. Chiifu-401-42</strain>
    </source>
</reference>
<evidence type="ECO:0000313" key="8">
    <source>
        <dbReference type="EnsemblPlants" id="Bra036740.1-P"/>
    </source>
</evidence>
<accession>M4F6N0</accession>
<dbReference type="PANTHER" id="PTHR43795:SF115">
    <property type="entry name" value="TRYPTOPHAN AMINOTRANSFERASE-RELATED PROTEIN 4"/>
    <property type="match status" value="1"/>
</dbReference>
<feature type="domain" description="Alliinase C-terminal" evidence="7">
    <location>
        <begin position="150"/>
        <end position="462"/>
    </location>
</feature>
<dbReference type="InParanoid" id="M4F6N0"/>
<dbReference type="GO" id="GO:0006520">
    <property type="term" value="P:amino acid metabolic process"/>
    <property type="evidence" value="ECO:0000318"/>
    <property type="project" value="GO_Central"/>
</dbReference>
<evidence type="ECO:0000259" key="6">
    <source>
        <dbReference type="Pfam" id="PF04863"/>
    </source>
</evidence>
<feature type="domain" description="Alliinase EGF-like" evidence="6">
    <location>
        <begin position="33"/>
        <end position="89"/>
    </location>
</feature>
<evidence type="ECO:0000256" key="4">
    <source>
        <dbReference type="ARBA" id="ARBA00022898"/>
    </source>
</evidence>
<proteinExistence type="inferred from homology"/>
<evidence type="ECO:0000259" key="7">
    <source>
        <dbReference type="Pfam" id="PF04864"/>
    </source>
</evidence>
<dbReference type="eggNOG" id="ENOG502QQJV">
    <property type="taxonomic scope" value="Eukaryota"/>
</dbReference>
<protein>
    <recommendedName>
        <fullName evidence="10">EGF-like domain-containing protein</fullName>
    </recommendedName>
</protein>
<comment type="similarity">
    <text evidence="2">Belongs to the alliinase family.</text>
</comment>
<evidence type="ECO:0008006" key="10">
    <source>
        <dbReference type="Google" id="ProtNLM"/>
    </source>
</evidence>
<dbReference type="InterPro" id="IPR015422">
    <property type="entry name" value="PyrdxlP-dep_Trfase_small"/>
</dbReference>
<dbReference type="AlphaFoldDB" id="M4F6N0"/>
<dbReference type="EnsemblPlants" id="Bra036740.1">
    <property type="protein sequence ID" value="Bra036740.1-P"/>
    <property type="gene ID" value="Bra036740"/>
</dbReference>
<evidence type="ECO:0000256" key="2">
    <source>
        <dbReference type="ARBA" id="ARBA00006312"/>
    </source>
</evidence>
<dbReference type="SUPFAM" id="SSF53383">
    <property type="entry name" value="PLP-dependent transferases"/>
    <property type="match status" value="1"/>
</dbReference>
<evidence type="ECO:0000256" key="5">
    <source>
        <dbReference type="SAM" id="Phobius"/>
    </source>
</evidence>
<dbReference type="GO" id="GO:0008483">
    <property type="term" value="F:transaminase activity"/>
    <property type="evidence" value="ECO:0000318"/>
    <property type="project" value="GO_Central"/>
</dbReference>
<dbReference type="InterPro" id="IPR006948">
    <property type="entry name" value="Alliinase_C"/>
</dbReference>
<evidence type="ECO:0000313" key="9">
    <source>
        <dbReference type="Proteomes" id="UP000011750"/>
    </source>
</evidence>
<dbReference type="HOGENOM" id="CLU_036760_2_0_1"/>
<keyword evidence="9" id="KW-1185">Reference proteome</keyword>
<keyword evidence="5" id="KW-0812">Transmembrane</keyword>
<dbReference type="InterPro" id="IPR015421">
    <property type="entry name" value="PyrdxlP-dep_Trfase_major"/>
</dbReference>
<dbReference type="InterPro" id="IPR006947">
    <property type="entry name" value="EGF_alliinase"/>
</dbReference>
<reference evidence="8 9" key="1">
    <citation type="journal article" date="2011" name="Nat. Genet.">
        <title>The genome of the mesopolyploid crop species Brassica rapa.</title>
        <authorList>
            <consortium name="Brassica rapa Genome Sequencing Project Consortium"/>
            <person name="Wang X."/>
            <person name="Wang H."/>
            <person name="Wang J."/>
            <person name="Sun R."/>
            <person name="Wu J."/>
            <person name="Liu S."/>
            <person name="Bai Y."/>
            <person name="Mun J.H."/>
            <person name="Bancroft I."/>
            <person name="Cheng F."/>
            <person name="Huang S."/>
            <person name="Li X."/>
            <person name="Hua W."/>
            <person name="Wang J."/>
            <person name="Wang X."/>
            <person name="Freeling M."/>
            <person name="Pires J.C."/>
            <person name="Paterson A.H."/>
            <person name="Chalhoub B."/>
            <person name="Wang B."/>
            <person name="Hayward A."/>
            <person name="Sharpe A.G."/>
            <person name="Park B.S."/>
            <person name="Weisshaar B."/>
            <person name="Liu B."/>
            <person name="Li B."/>
            <person name="Liu B."/>
            <person name="Tong C."/>
            <person name="Song C."/>
            <person name="Duran C."/>
            <person name="Peng C."/>
            <person name="Geng C."/>
            <person name="Koh C."/>
            <person name="Lin C."/>
            <person name="Edwards D."/>
            <person name="Mu D."/>
            <person name="Shen D."/>
            <person name="Soumpourou E."/>
            <person name="Li F."/>
            <person name="Fraser F."/>
            <person name="Conant G."/>
            <person name="Lassalle G."/>
            <person name="King G.J."/>
            <person name="Bonnema G."/>
            <person name="Tang H."/>
            <person name="Wang H."/>
            <person name="Belcram H."/>
            <person name="Zhou H."/>
            <person name="Hirakawa H."/>
            <person name="Abe H."/>
            <person name="Guo H."/>
            <person name="Wang H."/>
            <person name="Jin H."/>
            <person name="Parkin I.A."/>
            <person name="Batley J."/>
            <person name="Kim J.S."/>
            <person name="Just J."/>
            <person name="Li J."/>
            <person name="Xu J."/>
            <person name="Deng J."/>
            <person name="Kim J.A."/>
            <person name="Li J."/>
            <person name="Yu J."/>
            <person name="Meng J."/>
            <person name="Wang J."/>
            <person name="Min J."/>
            <person name="Poulain J."/>
            <person name="Wang J."/>
            <person name="Hatakeyama K."/>
            <person name="Wu K."/>
            <person name="Wang L."/>
            <person name="Fang L."/>
            <person name="Trick M."/>
            <person name="Links M.G."/>
            <person name="Zhao M."/>
            <person name="Jin M."/>
            <person name="Ramchiary N."/>
            <person name="Drou N."/>
            <person name="Berkman P.J."/>
            <person name="Cai Q."/>
            <person name="Huang Q."/>
            <person name="Li R."/>
            <person name="Tabata S."/>
            <person name="Cheng S."/>
            <person name="Zhang S."/>
            <person name="Zhang S."/>
            <person name="Huang S."/>
            <person name="Sato S."/>
            <person name="Sun S."/>
            <person name="Kwon S.J."/>
            <person name="Choi S.R."/>
            <person name="Lee T.H."/>
            <person name="Fan W."/>
            <person name="Zhao X."/>
            <person name="Tan X."/>
            <person name="Xu X."/>
            <person name="Wang Y."/>
            <person name="Qiu Y."/>
            <person name="Yin Y."/>
            <person name="Li Y."/>
            <person name="Du Y."/>
            <person name="Liao Y."/>
            <person name="Lim Y."/>
            <person name="Narusaka Y."/>
            <person name="Wang Y."/>
            <person name="Wang Z."/>
            <person name="Li Z."/>
            <person name="Wang Z."/>
            <person name="Xiong Z."/>
            <person name="Zhang Z."/>
        </authorList>
    </citation>
    <scope>NUCLEOTIDE SEQUENCE [LARGE SCALE GENOMIC DNA]</scope>
    <source>
        <strain evidence="8 9">cv. Chiifu-401-42</strain>
    </source>
</reference>